<dbReference type="InterPro" id="IPR036318">
    <property type="entry name" value="FAD-bd_PCMH-like_sf"/>
</dbReference>
<dbReference type="PROSITE" id="PS51387">
    <property type="entry name" value="FAD_PCMH"/>
    <property type="match status" value="1"/>
</dbReference>
<evidence type="ECO:0000256" key="2">
    <source>
        <dbReference type="ARBA" id="ARBA00023002"/>
    </source>
</evidence>
<dbReference type="PANTHER" id="PTHR13878:SF91">
    <property type="entry name" value="FAD BINDING DOMAIN PROTEIN (AFU_ORTHOLOGUE AFUA_6G12070)-RELATED"/>
    <property type="match status" value="1"/>
</dbReference>
<dbReference type="InterPro" id="IPR016166">
    <property type="entry name" value="FAD-bd_PCMH"/>
</dbReference>
<name>A0AA39XK40_9PEZI</name>
<dbReference type="Pfam" id="PF08031">
    <property type="entry name" value="BBE"/>
    <property type="match status" value="1"/>
</dbReference>
<dbReference type="Gene3D" id="3.30.465.10">
    <property type="match status" value="2"/>
</dbReference>
<dbReference type="InterPro" id="IPR012951">
    <property type="entry name" value="BBE"/>
</dbReference>
<feature type="domain" description="FAD-binding PCMH-type" evidence="4">
    <location>
        <begin position="138"/>
        <end position="316"/>
    </location>
</feature>
<keyword evidence="3" id="KW-0732">Signal</keyword>
<gene>
    <name evidence="5" type="ORF">B0T17DRAFT_586963</name>
</gene>
<proteinExistence type="inferred from homology"/>
<dbReference type="InterPro" id="IPR006094">
    <property type="entry name" value="Oxid_FAD_bind_N"/>
</dbReference>
<feature type="chain" id="PRO_5041341072" description="FAD-binding PCMH-type domain-containing protein" evidence="3">
    <location>
        <begin position="27"/>
        <end position="602"/>
    </location>
</feature>
<evidence type="ECO:0000256" key="1">
    <source>
        <dbReference type="ARBA" id="ARBA00005466"/>
    </source>
</evidence>
<dbReference type="PANTHER" id="PTHR13878">
    <property type="entry name" value="GULONOLACTONE OXIDASE"/>
    <property type="match status" value="1"/>
</dbReference>
<dbReference type="Pfam" id="PF01565">
    <property type="entry name" value="FAD_binding_4"/>
    <property type="match status" value="1"/>
</dbReference>
<evidence type="ECO:0000256" key="3">
    <source>
        <dbReference type="SAM" id="SignalP"/>
    </source>
</evidence>
<comment type="similarity">
    <text evidence="1">Belongs to the oxygen-dependent FAD-linked oxidoreductase family.</text>
</comment>
<dbReference type="InterPro" id="IPR050432">
    <property type="entry name" value="FAD-linked_Oxidoreductases_BP"/>
</dbReference>
<dbReference type="GO" id="GO:0016491">
    <property type="term" value="F:oxidoreductase activity"/>
    <property type="evidence" value="ECO:0007669"/>
    <property type="project" value="UniProtKB-KW"/>
</dbReference>
<comment type="caution">
    <text evidence="5">The sequence shown here is derived from an EMBL/GenBank/DDBJ whole genome shotgun (WGS) entry which is preliminary data.</text>
</comment>
<dbReference type="SUPFAM" id="SSF56176">
    <property type="entry name" value="FAD-binding/transporter-associated domain-like"/>
    <property type="match status" value="1"/>
</dbReference>
<dbReference type="InterPro" id="IPR016169">
    <property type="entry name" value="FAD-bd_PCMH_sub2"/>
</dbReference>
<protein>
    <recommendedName>
        <fullName evidence="4">FAD-binding PCMH-type domain-containing protein</fullName>
    </recommendedName>
</protein>
<dbReference type="Proteomes" id="UP001174934">
    <property type="component" value="Unassembled WGS sequence"/>
</dbReference>
<evidence type="ECO:0000259" key="4">
    <source>
        <dbReference type="PROSITE" id="PS51387"/>
    </source>
</evidence>
<dbReference type="EMBL" id="JAULSR010000001">
    <property type="protein sequence ID" value="KAK0635459.1"/>
    <property type="molecule type" value="Genomic_DNA"/>
</dbReference>
<reference evidence="5" key="1">
    <citation type="submission" date="2023-06" db="EMBL/GenBank/DDBJ databases">
        <title>Genome-scale phylogeny and comparative genomics of the fungal order Sordariales.</title>
        <authorList>
            <consortium name="Lawrence Berkeley National Laboratory"/>
            <person name="Hensen N."/>
            <person name="Bonometti L."/>
            <person name="Westerberg I."/>
            <person name="Brannstrom I.O."/>
            <person name="Guillou S."/>
            <person name="Cros-Aarteil S."/>
            <person name="Calhoun S."/>
            <person name="Haridas S."/>
            <person name="Kuo A."/>
            <person name="Mondo S."/>
            <person name="Pangilinan J."/>
            <person name="Riley R."/>
            <person name="LaButti K."/>
            <person name="Andreopoulos B."/>
            <person name="Lipzen A."/>
            <person name="Chen C."/>
            <person name="Yanf M."/>
            <person name="Daum C."/>
            <person name="Ng V."/>
            <person name="Clum A."/>
            <person name="Steindorff A."/>
            <person name="Ohm R."/>
            <person name="Martin F."/>
            <person name="Silar P."/>
            <person name="Natvig D."/>
            <person name="Lalanne C."/>
            <person name="Gautier V."/>
            <person name="Ament-velasquez S.L."/>
            <person name="Kruys A."/>
            <person name="Hutchinson M.I."/>
            <person name="Powell A.J."/>
            <person name="Barry K."/>
            <person name="Miller A.N."/>
            <person name="Grigoriev I.V."/>
            <person name="Debuchy R."/>
            <person name="Gladieux P."/>
            <person name="Thoren M.H."/>
            <person name="Johannesson H."/>
        </authorList>
    </citation>
    <scope>NUCLEOTIDE SEQUENCE</scope>
    <source>
        <strain evidence="5">SMH3391-2</strain>
    </source>
</reference>
<feature type="signal peptide" evidence="3">
    <location>
        <begin position="1"/>
        <end position="26"/>
    </location>
</feature>
<evidence type="ECO:0000313" key="5">
    <source>
        <dbReference type="EMBL" id="KAK0635459.1"/>
    </source>
</evidence>
<keyword evidence="2" id="KW-0560">Oxidoreductase</keyword>
<dbReference type="GO" id="GO:0071949">
    <property type="term" value="F:FAD binding"/>
    <property type="evidence" value="ECO:0007669"/>
    <property type="project" value="InterPro"/>
</dbReference>
<accession>A0AA39XK40</accession>
<dbReference type="AlphaFoldDB" id="A0AA39XK40"/>
<keyword evidence="6" id="KW-1185">Reference proteome</keyword>
<evidence type="ECO:0000313" key="6">
    <source>
        <dbReference type="Proteomes" id="UP001174934"/>
    </source>
</evidence>
<sequence length="602" mass="64528">MAAYSGHVRAAAAAAAAIIWTQAVTAAPANLSTSPSDVASTAGSQQSGSCYFLPQDAQWPSQADWRKLNQSVGGRLIQGKPLAQRCHGADYNAAACADIRARWTEPLTYFVDPVNVMSPYWLNNSCSPFTAPEASCTLGNIASYAINVSNAQDVIAGFKFAKEKNIRLTVKNTGHDYIGRSNGEGSLALWTHNLKGVSFQNYTSPSYSGPAAKVSAGAQFFEIYKAAGDRGLRIMGGYCPTVGMAGGFVQGAGHGPLAATYGLAADNTLEFDVVTSDGRRLTATKTKNKDLYWALSGGGPGTYAVVLSVTTKAHPDGIVAGGSFTIDNTHDDSYWAAIAAWHRHLLVLDRIHGFNTVWGFTNASFNLAFATWPGHDASETSAALAPFFQEISTLPNITVTAAETQDHTSFYDHYEYYTGAAPYGPYTTNDIIGGRLIPRSTAATRSTDFVALLRNISRTPGLPSLRINGISNNVTHARAGNTPGANAVLPAWRDSLYWLNIDILIDPASPTAEIKRIQAQMNDFQHRLRAFTPGGGAYINEATWDNPDWKEDYFGPNYGRLLSVKAAYDAGDVLYAHTSVGSEAKVVAADGRTCKRRNLPGH</sequence>
<organism evidence="5 6">
    <name type="scientific">Bombardia bombarda</name>
    <dbReference type="NCBI Taxonomy" id="252184"/>
    <lineage>
        <taxon>Eukaryota</taxon>
        <taxon>Fungi</taxon>
        <taxon>Dikarya</taxon>
        <taxon>Ascomycota</taxon>
        <taxon>Pezizomycotina</taxon>
        <taxon>Sordariomycetes</taxon>
        <taxon>Sordariomycetidae</taxon>
        <taxon>Sordariales</taxon>
        <taxon>Lasiosphaeriaceae</taxon>
        <taxon>Bombardia</taxon>
    </lineage>
</organism>